<dbReference type="AlphaFoldDB" id="A0A8J4AU24"/>
<dbReference type="InterPro" id="IPR013783">
    <property type="entry name" value="Ig-like_fold"/>
</dbReference>
<dbReference type="Proteomes" id="UP000747399">
    <property type="component" value="Unassembled WGS sequence"/>
</dbReference>
<dbReference type="InterPro" id="IPR002044">
    <property type="entry name" value="CBM20"/>
</dbReference>
<comment type="caution">
    <text evidence="4">The sequence shown here is derived from an EMBL/GenBank/DDBJ whole genome shotgun (WGS) entry which is preliminary data.</text>
</comment>
<feature type="region of interest" description="Disordered" evidence="2">
    <location>
        <begin position="328"/>
        <end position="358"/>
    </location>
</feature>
<dbReference type="PANTHER" id="PTHR15048">
    <property type="entry name" value="STARCH-BINDING DOMAIN-CONTAINING PROTEIN 1"/>
    <property type="match status" value="1"/>
</dbReference>
<protein>
    <recommendedName>
        <fullName evidence="3">CBM20 domain-containing protein</fullName>
    </recommendedName>
</protein>
<dbReference type="CDD" id="cd05467">
    <property type="entry name" value="CBM20"/>
    <property type="match status" value="1"/>
</dbReference>
<feature type="region of interest" description="Disordered" evidence="2">
    <location>
        <begin position="444"/>
        <end position="463"/>
    </location>
</feature>
<accession>A0A8J4AU24</accession>
<organism evidence="4 5">
    <name type="scientific">Volvox africanus</name>
    <dbReference type="NCBI Taxonomy" id="51714"/>
    <lineage>
        <taxon>Eukaryota</taxon>
        <taxon>Viridiplantae</taxon>
        <taxon>Chlorophyta</taxon>
        <taxon>core chlorophytes</taxon>
        <taxon>Chlorophyceae</taxon>
        <taxon>CS clade</taxon>
        <taxon>Chlamydomonadales</taxon>
        <taxon>Volvocaceae</taxon>
        <taxon>Volvox</taxon>
    </lineage>
</organism>
<proteinExistence type="predicted"/>
<dbReference type="PANTHER" id="PTHR15048:SF0">
    <property type="entry name" value="STARCH-BINDING DOMAIN-CONTAINING PROTEIN 1"/>
    <property type="match status" value="1"/>
</dbReference>
<dbReference type="EMBL" id="BNCO01000003">
    <property type="protein sequence ID" value="GIL45578.1"/>
    <property type="molecule type" value="Genomic_DNA"/>
</dbReference>
<dbReference type="GO" id="GO:2001070">
    <property type="term" value="F:starch binding"/>
    <property type="evidence" value="ECO:0007669"/>
    <property type="project" value="InterPro"/>
</dbReference>
<name>A0A8J4AU24_9CHLO</name>
<reference evidence="4" key="1">
    <citation type="journal article" date="2021" name="Proc. Natl. Acad. Sci. U.S.A.">
        <title>Three genomes in the algal genus Volvox reveal the fate of a haploid sex-determining region after a transition to homothallism.</title>
        <authorList>
            <person name="Yamamoto K."/>
            <person name="Hamaji T."/>
            <person name="Kawai-Toyooka H."/>
            <person name="Matsuzaki R."/>
            <person name="Takahashi F."/>
            <person name="Nishimura Y."/>
            <person name="Kawachi M."/>
            <person name="Noguchi H."/>
            <person name="Minakuchi Y."/>
            <person name="Umen J.G."/>
            <person name="Toyoda A."/>
            <person name="Nozaki H."/>
        </authorList>
    </citation>
    <scope>NUCLEOTIDE SEQUENCE</scope>
    <source>
        <strain evidence="4">NIES-3780</strain>
    </source>
</reference>
<dbReference type="SMART" id="SM01065">
    <property type="entry name" value="CBM_2"/>
    <property type="match status" value="1"/>
</dbReference>
<dbReference type="InterPro" id="IPR013784">
    <property type="entry name" value="Carb-bd-like_fold"/>
</dbReference>
<feature type="coiled-coil region" evidence="1">
    <location>
        <begin position="378"/>
        <end position="408"/>
    </location>
</feature>
<feature type="compositionally biased region" description="Low complexity" evidence="2">
    <location>
        <begin position="256"/>
        <end position="271"/>
    </location>
</feature>
<feature type="non-terminal residue" evidence="4">
    <location>
        <position position="463"/>
    </location>
</feature>
<evidence type="ECO:0000256" key="2">
    <source>
        <dbReference type="SAM" id="MobiDB-lite"/>
    </source>
</evidence>
<dbReference type="Gene3D" id="2.60.40.10">
    <property type="entry name" value="Immunoglobulins"/>
    <property type="match status" value="1"/>
</dbReference>
<feature type="domain" description="CBM20" evidence="3">
    <location>
        <begin position="97"/>
        <end position="208"/>
    </location>
</feature>
<dbReference type="GO" id="GO:0016020">
    <property type="term" value="C:membrane"/>
    <property type="evidence" value="ECO:0007669"/>
    <property type="project" value="TreeGrafter"/>
</dbReference>
<dbReference type="SUPFAM" id="SSF49452">
    <property type="entry name" value="Starch-binding domain-like"/>
    <property type="match status" value="1"/>
</dbReference>
<gene>
    <name evidence="4" type="ORF">Vafri_2782</name>
</gene>
<dbReference type="PROSITE" id="PS51166">
    <property type="entry name" value="CBM20"/>
    <property type="match status" value="1"/>
</dbReference>
<evidence type="ECO:0000259" key="3">
    <source>
        <dbReference type="PROSITE" id="PS51166"/>
    </source>
</evidence>
<evidence type="ECO:0000256" key="1">
    <source>
        <dbReference type="SAM" id="Coils"/>
    </source>
</evidence>
<evidence type="ECO:0000313" key="5">
    <source>
        <dbReference type="Proteomes" id="UP000747399"/>
    </source>
</evidence>
<feature type="region of interest" description="Disordered" evidence="2">
    <location>
        <begin position="252"/>
        <end position="272"/>
    </location>
</feature>
<dbReference type="Pfam" id="PF00686">
    <property type="entry name" value="CBM_20"/>
    <property type="match status" value="1"/>
</dbReference>
<keyword evidence="1" id="KW-0175">Coiled coil</keyword>
<sequence>RRSCVLVVAPSFRHVGTTSAISSCHWTLSQSACLGRHNIQVIISVWTLGAGMVHLSPWSHQFCGTAQRNVPLCRGTRSCVRSTAVRCFKGGADEISNKPSSTLRLNFKIPYRVNYGQSLGLVGSGDSLGNWDPKRTVQMKWTDGDWWTVELNVFPGGPLDLEYKYVVVNPDGNIGYWKPGSNYRVTLPPQPSGTKVPKRVRVADAWDDSFKKVEVEEAEVQAGVSSASGMVGPGQPSAVPQQLPQADTWQKGLQQPSMTAPAPVSAAAASPVAPPISPPIPVSPAPPVSTPLPVSMPAPVAQSPPVAEAKVSGNGTSPLSQTPAIASTQAVPQSTAPQPFGTLKLPSESTPPRATSPRAVPPNFAAATTIPVIHPSLLVEQERLEDGVRNSLEDLQAQMDKHQQLRERIDDPAAVEIIVADRIVAAANNRVVAYNKALKAVQDYNRLPPSASAPKETAAEVEK</sequence>
<evidence type="ECO:0000313" key="4">
    <source>
        <dbReference type="EMBL" id="GIL45578.1"/>
    </source>
</evidence>
<feature type="compositionally biased region" description="Polar residues" evidence="2">
    <location>
        <begin position="328"/>
        <end position="337"/>
    </location>
</feature>
<keyword evidence="5" id="KW-1185">Reference proteome</keyword>